<gene>
    <name evidence="2" type="ORF">SAMN00790413_00918</name>
</gene>
<keyword evidence="3" id="KW-1185">Reference proteome</keyword>
<feature type="domain" description="Carboxymuconolactone decarboxylase-like" evidence="1">
    <location>
        <begin position="31"/>
        <end position="91"/>
    </location>
</feature>
<evidence type="ECO:0000313" key="3">
    <source>
        <dbReference type="Proteomes" id="UP000192582"/>
    </source>
</evidence>
<dbReference type="InterPro" id="IPR003779">
    <property type="entry name" value="CMD-like"/>
</dbReference>
<keyword evidence="2" id="KW-0560">Oxidoreductase</keyword>
<proteinExistence type="predicted"/>
<organism evidence="2 3">
    <name type="scientific">Deinococcus hopiensis KR-140</name>
    <dbReference type="NCBI Taxonomy" id="695939"/>
    <lineage>
        <taxon>Bacteria</taxon>
        <taxon>Thermotogati</taxon>
        <taxon>Deinococcota</taxon>
        <taxon>Deinococci</taxon>
        <taxon>Deinococcales</taxon>
        <taxon>Deinococcaceae</taxon>
        <taxon>Deinococcus</taxon>
    </lineage>
</organism>
<dbReference type="GO" id="GO:0051920">
    <property type="term" value="F:peroxiredoxin activity"/>
    <property type="evidence" value="ECO:0007669"/>
    <property type="project" value="InterPro"/>
</dbReference>
<dbReference type="InterPro" id="IPR029032">
    <property type="entry name" value="AhpD-like"/>
</dbReference>
<keyword evidence="2" id="KW-0575">Peroxidase</keyword>
<accession>A0A1W1VBM9</accession>
<dbReference type="Gene3D" id="1.20.1290.10">
    <property type="entry name" value="AhpD-like"/>
    <property type="match status" value="1"/>
</dbReference>
<dbReference type="STRING" id="695939.SAMN00790413_00918"/>
<protein>
    <submittedName>
        <fullName evidence="2">Alkylhydroperoxidase AhpD family core domain-containing protein</fullName>
    </submittedName>
</protein>
<name>A0A1W1VBM9_9DEIO</name>
<dbReference type="EMBL" id="FWWU01000009">
    <property type="protein sequence ID" value="SMB90867.1"/>
    <property type="molecule type" value="Genomic_DNA"/>
</dbReference>
<reference evidence="2 3" key="1">
    <citation type="submission" date="2017-04" db="EMBL/GenBank/DDBJ databases">
        <authorList>
            <person name="Afonso C.L."/>
            <person name="Miller P.J."/>
            <person name="Scott M.A."/>
            <person name="Spackman E."/>
            <person name="Goraichik I."/>
            <person name="Dimitrov K.M."/>
            <person name="Suarez D.L."/>
            <person name="Swayne D.E."/>
        </authorList>
    </citation>
    <scope>NUCLEOTIDE SEQUENCE [LARGE SCALE GENOMIC DNA]</scope>
    <source>
        <strain evidence="2 3">KR-140</strain>
    </source>
</reference>
<evidence type="ECO:0000259" key="1">
    <source>
        <dbReference type="Pfam" id="PF02627"/>
    </source>
</evidence>
<dbReference type="RefSeq" id="WP_084048498.1">
    <property type="nucleotide sequence ID" value="NZ_FWWU01000009.1"/>
</dbReference>
<evidence type="ECO:0000313" key="2">
    <source>
        <dbReference type="EMBL" id="SMB90867.1"/>
    </source>
</evidence>
<dbReference type="OrthoDB" id="9801997at2"/>
<dbReference type="Pfam" id="PF02627">
    <property type="entry name" value="CMD"/>
    <property type="match status" value="1"/>
</dbReference>
<dbReference type="AlphaFoldDB" id="A0A1W1VBM9"/>
<sequence>MNGTRLPYQTLLPSAFQALLALERRVQGLTLGVPLLEPVKVRARQLNGCGFCLDRPSKDARKVGVSQRQLCWSSRRGAGTLFTPRRQAVLKFEAVTLQAGVPDAPLGRLRPHFCGAGIIKWTMAVITVNAWNRMGVVSGLHPA</sequence>
<dbReference type="Proteomes" id="UP000192582">
    <property type="component" value="Unassembled WGS sequence"/>
</dbReference>
<dbReference type="SUPFAM" id="SSF69118">
    <property type="entry name" value="AhpD-like"/>
    <property type="match status" value="1"/>
</dbReference>